<evidence type="ECO:0000313" key="3">
    <source>
        <dbReference type="EMBL" id="CCC74098.1"/>
    </source>
</evidence>
<protein>
    <submittedName>
        <fullName evidence="3">Hemagluttinin domain protein</fullName>
    </submittedName>
</protein>
<keyword evidence="4" id="KW-1185">Reference proteome</keyword>
<dbReference type="HOGENOM" id="CLU_887976_0_0_9"/>
<dbReference type="RefSeq" id="WP_014016825.1">
    <property type="nucleotide sequence ID" value="NC_015873.1"/>
</dbReference>
<gene>
    <name evidence="3" type="ORF">MELS_1880</name>
</gene>
<sequence>MNKTYKVIYNRTRCMYQVVSELAKGRTKSETPEMLKTVFSKHGSLARGIVMTVLSMSLAMPVGVAVQAEEGSGNTGSGDTTYISDTNTEVQNIQALDKQVVKNAQDIAANKTTTTTNTNNITANKTAIDKNTASIATNTSNIAANTGAISNETTARTKAISDLETKLTTGDNSLASKANVDASNIGTKIDTSSETTDEAKKKKQEDNAKLWGEALGIGTIADGNEELLTGGTLYTELRPPENGFYIYNGQSTAYNLLALDSAVNALGVEKITDNSGNITYVSNLYKYFKANTTPSMQQSSRHPYPISRSSATM</sequence>
<dbReference type="GeneID" id="97492566"/>
<dbReference type="InterPro" id="IPR024973">
    <property type="entry name" value="ESPR"/>
</dbReference>
<dbReference type="KEGG" id="med:MELS_1880"/>
<dbReference type="EMBL" id="HE576794">
    <property type="protein sequence ID" value="CCC74098.1"/>
    <property type="molecule type" value="Genomic_DNA"/>
</dbReference>
<dbReference type="Pfam" id="PF13018">
    <property type="entry name" value="ESPR"/>
    <property type="match status" value="1"/>
</dbReference>
<evidence type="ECO:0000313" key="4">
    <source>
        <dbReference type="Proteomes" id="UP000010111"/>
    </source>
</evidence>
<reference evidence="3 4" key="1">
    <citation type="journal article" date="2011" name="J. Bacteriol.">
        <title>Genome Sequence of the Ruminal Bacterium Megasphaera elsdenii.</title>
        <authorList>
            <person name="Marx H."/>
            <person name="Graf A.B."/>
            <person name="Tatto N."/>
            <person name="Thallinger G.G."/>
            <person name="Mattanovich D."/>
            <person name="Sauer M."/>
        </authorList>
    </citation>
    <scope>NUCLEOTIDE SEQUENCE [LARGE SCALE GENOMIC DNA]</scope>
    <source>
        <strain evidence="3 4">DSM 20460</strain>
    </source>
</reference>
<evidence type="ECO:0000259" key="2">
    <source>
        <dbReference type="Pfam" id="PF13018"/>
    </source>
</evidence>
<organism evidence="3 4">
    <name type="scientific">Megasphaera elsdenii DSM 20460</name>
    <dbReference type="NCBI Taxonomy" id="1064535"/>
    <lineage>
        <taxon>Bacteria</taxon>
        <taxon>Bacillati</taxon>
        <taxon>Bacillota</taxon>
        <taxon>Negativicutes</taxon>
        <taxon>Veillonellales</taxon>
        <taxon>Veillonellaceae</taxon>
        <taxon>Megasphaera</taxon>
    </lineage>
</organism>
<dbReference type="AlphaFoldDB" id="G0VS58"/>
<name>G0VS58_MEGEL</name>
<dbReference type="STRING" id="1064535.MELS_1880"/>
<accession>G0VS58</accession>
<evidence type="ECO:0000256" key="1">
    <source>
        <dbReference type="SAM" id="MobiDB-lite"/>
    </source>
</evidence>
<proteinExistence type="predicted"/>
<feature type="domain" description="ESPR" evidence="2">
    <location>
        <begin position="1"/>
        <end position="43"/>
    </location>
</feature>
<feature type="region of interest" description="Disordered" evidence="1">
    <location>
        <begin position="294"/>
        <end position="313"/>
    </location>
</feature>
<dbReference type="Proteomes" id="UP000010111">
    <property type="component" value="Chromosome"/>
</dbReference>
<dbReference type="eggNOG" id="COG5295">
    <property type="taxonomic scope" value="Bacteria"/>
</dbReference>